<gene>
    <name evidence="1" type="ORF">D187_005169</name>
</gene>
<dbReference type="Proteomes" id="UP000011682">
    <property type="component" value="Unassembled WGS sequence"/>
</dbReference>
<reference evidence="1" key="1">
    <citation type="submission" date="2013-05" db="EMBL/GenBank/DDBJ databases">
        <title>Genome assembly of Cystobacter fuscus DSM 2262.</title>
        <authorList>
            <person name="Sharma G."/>
            <person name="Khatri I."/>
            <person name="Kaur C."/>
            <person name="Mayilraj S."/>
            <person name="Subramanian S."/>
        </authorList>
    </citation>
    <scope>NUCLEOTIDE SEQUENCE [LARGE SCALE GENOMIC DNA]</scope>
    <source>
        <strain evidence="1">DSM 2262</strain>
    </source>
</reference>
<keyword evidence="2" id="KW-1185">Reference proteome</keyword>
<protein>
    <submittedName>
        <fullName evidence="1">Uncharacterized protein</fullName>
    </submittedName>
</protein>
<name>S9PM09_CYSF2</name>
<dbReference type="EMBL" id="ANAH02000004">
    <property type="protein sequence ID" value="EPX64036.1"/>
    <property type="molecule type" value="Genomic_DNA"/>
</dbReference>
<evidence type="ECO:0000313" key="2">
    <source>
        <dbReference type="Proteomes" id="UP000011682"/>
    </source>
</evidence>
<comment type="caution">
    <text evidence="1">The sequence shown here is derived from an EMBL/GenBank/DDBJ whole genome shotgun (WGS) entry which is preliminary data.</text>
</comment>
<sequence>MENRSAFLHAAQVKTDQVETLTVLFAVKDEDKALVRFAEFIKRFEALRESRELPQ</sequence>
<evidence type="ECO:0000313" key="1">
    <source>
        <dbReference type="EMBL" id="EPX64036.1"/>
    </source>
</evidence>
<proteinExistence type="predicted"/>
<accession>S9PM09</accession>
<dbReference type="AlphaFoldDB" id="S9PM09"/>
<organism evidence="1 2">
    <name type="scientific">Cystobacter fuscus (strain ATCC 25194 / DSM 2262 / NBRC 100088 / M29)</name>
    <dbReference type="NCBI Taxonomy" id="1242864"/>
    <lineage>
        <taxon>Bacteria</taxon>
        <taxon>Pseudomonadati</taxon>
        <taxon>Myxococcota</taxon>
        <taxon>Myxococcia</taxon>
        <taxon>Myxococcales</taxon>
        <taxon>Cystobacterineae</taxon>
        <taxon>Archangiaceae</taxon>
        <taxon>Cystobacter</taxon>
    </lineage>
</organism>